<proteinExistence type="predicted"/>
<reference evidence="2 3" key="1">
    <citation type="submission" date="2017-09" db="EMBL/GenBank/DDBJ databases">
        <title>Large-scale bioinformatics analysis of Bacillus genomes uncovers conserved roles of natural products in bacterial physiology.</title>
        <authorList>
            <consortium name="Agbiome Team Llc"/>
            <person name="Bleich R.M."/>
            <person name="Grubbs K.J."/>
            <person name="Santa Maria K.C."/>
            <person name="Allen S.E."/>
            <person name="Farag S."/>
            <person name="Shank E.A."/>
            <person name="Bowers A."/>
        </authorList>
    </citation>
    <scope>NUCLEOTIDE SEQUENCE [LARGE SCALE GENOMIC DNA]</scope>
    <source>
        <strain evidence="2 3">AFS065400</strain>
    </source>
</reference>
<dbReference type="AlphaFoldDB" id="A0A9X7AHC2"/>
<accession>A0A9X7AHC2</accession>
<gene>
    <name evidence="2" type="ORF">COK72_29550</name>
</gene>
<evidence type="ECO:0000313" key="3">
    <source>
        <dbReference type="Proteomes" id="UP000226106"/>
    </source>
</evidence>
<feature type="transmembrane region" description="Helical" evidence="1">
    <location>
        <begin position="20"/>
        <end position="47"/>
    </location>
</feature>
<protein>
    <submittedName>
        <fullName evidence="2">Uncharacterized protein</fullName>
    </submittedName>
</protein>
<dbReference type="EMBL" id="NVCO01000112">
    <property type="protein sequence ID" value="PFT37702.1"/>
    <property type="molecule type" value="Genomic_DNA"/>
</dbReference>
<evidence type="ECO:0000313" key="2">
    <source>
        <dbReference type="EMBL" id="PFT37702.1"/>
    </source>
</evidence>
<evidence type="ECO:0000256" key="1">
    <source>
        <dbReference type="SAM" id="Phobius"/>
    </source>
</evidence>
<comment type="caution">
    <text evidence="2">The sequence shown here is derived from an EMBL/GenBank/DDBJ whole genome shotgun (WGS) entry which is preliminary data.</text>
</comment>
<organism evidence="2 3">
    <name type="scientific">Bacillus thuringiensis</name>
    <dbReference type="NCBI Taxonomy" id="1428"/>
    <lineage>
        <taxon>Bacteria</taxon>
        <taxon>Bacillati</taxon>
        <taxon>Bacillota</taxon>
        <taxon>Bacilli</taxon>
        <taxon>Bacillales</taxon>
        <taxon>Bacillaceae</taxon>
        <taxon>Bacillus</taxon>
        <taxon>Bacillus cereus group</taxon>
    </lineage>
</organism>
<sequence length="95" mass="11415">MYVFIKKPPLMSLDFRFGVTYVFVPKLLLFSAYNTLKCVLFIMLNIFHNSTCKQEMNKMYFKVHWELVSVTLWGHSYKTNNLLRSIEYIQDLTFD</sequence>
<keyword evidence="1" id="KW-0472">Membrane</keyword>
<keyword evidence="1" id="KW-0812">Transmembrane</keyword>
<keyword evidence="1" id="KW-1133">Transmembrane helix</keyword>
<dbReference type="Proteomes" id="UP000226106">
    <property type="component" value="Unassembled WGS sequence"/>
</dbReference>
<name>A0A9X7AHC2_BACTU</name>